<organism evidence="3 4">
    <name type="scientific">Paracoccus versutus</name>
    <name type="common">Thiobacillus versutus</name>
    <dbReference type="NCBI Taxonomy" id="34007"/>
    <lineage>
        <taxon>Bacteria</taxon>
        <taxon>Pseudomonadati</taxon>
        <taxon>Pseudomonadota</taxon>
        <taxon>Alphaproteobacteria</taxon>
        <taxon>Rhodobacterales</taxon>
        <taxon>Paracoccaceae</taxon>
        <taxon>Paracoccus</taxon>
    </lineage>
</organism>
<evidence type="ECO:0000259" key="2">
    <source>
        <dbReference type="Pfam" id="PF22622"/>
    </source>
</evidence>
<reference evidence="3 4" key="1">
    <citation type="submission" date="2018-08" db="EMBL/GenBank/DDBJ databases">
        <title>Genomic Encyclopedia of Archaeal and Bacterial Type Strains, Phase II (KMG-II): from individual species to whole genera.</title>
        <authorList>
            <person name="Goeker M."/>
        </authorList>
    </citation>
    <scope>NUCLEOTIDE SEQUENCE [LARGE SCALE GENOMIC DNA]</scope>
    <source>
        <strain evidence="3 4">DSM 17099</strain>
    </source>
</reference>
<dbReference type="PANTHER" id="PTHR13078">
    <property type="entry name" value="PEROXISOMAL MULTIFUNCTIONAL ENZYME TYPE 2-RELATED"/>
    <property type="match status" value="1"/>
</dbReference>
<sequence length="286" mass="31398">MAIDADHLLNYRVEDVRQRYTSRDSAFYALSVGMGQDPLDKARLAFVDPNAGAEQKVLPSMALVLGYPGPWLTRPDTTVDTKRFLHGMQAIEWHRPFPAEGDVIGKTRVLRLVDRGEGKHGMVLSERRIVDATTETPYATLTQVHVLRGQGGFGGDPTPLPAPLALPDTAPDFVVEVPTMPDQALYYRLNGDLFALHADPDMARASGFERPILHGMCVSGIATQVMMGRLAGNDPSRMRSIAMRFSSPVYPGETIRIEGWNDGAFRARCVEREVIVLDNGRAVVAG</sequence>
<dbReference type="RefSeq" id="WP_116221422.1">
    <property type="nucleotide sequence ID" value="NZ_CP038196.1"/>
</dbReference>
<name>A0A3D9XSK6_PARVE</name>
<dbReference type="GO" id="GO:0006635">
    <property type="term" value="P:fatty acid beta-oxidation"/>
    <property type="evidence" value="ECO:0007669"/>
    <property type="project" value="TreeGrafter"/>
</dbReference>
<dbReference type="PANTHER" id="PTHR13078:SF56">
    <property type="entry name" value="PEROXISOMAL MULTIFUNCTIONAL ENZYME TYPE 2"/>
    <property type="match status" value="1"/>
</dbReference>
<gene>
    <name evidence="3" type="ORF">BDD41_1877</name>
</gene>
<dbReference type="InterPro" id="IPR029069">
    <property type="entry name" value="HotDog_dom_sf"/>
</dbReference>
<dbReference type="Proteomes" id="UP000256941">
    <property type="component" value="Unassembled WGS sequence"/>
</dbReference>
<dbReference type="GO" id="GO:0003857">
    <property type="term" value="F:(3S)-3-hydroxyacyl-CoA dehydrogenase (NAD+) activity"/>
    <property type="evidence" value="ECO:0007669"/>
    <property type="project" value="TreeGrafter"/>
</dbReference>
<dbReference type="InterPro" id="IPR054357">
    <property type="entry name" value="MFE-2_N"/>
</dbReference>
<dbReference type="SUPFAM" id="SSF54637">
    <property type="entry name" value="Thioesterase/thiol ester dehydrase-isomerase"/>
    <property type="match status" value="2"/>
</dbReference>
<dbReference type="Pfam" id="PF22622">
    <property type="entry name" value="MFE-2_hydrat-2_N"/>
    <property type="match status" value="1"/>
</dbReference>
<evidence type="ECO:0000313" key="3">
    <source>
        <dbReference type="EMBL" id="REF73326.1"/>
    </source>
</evidence>
<evidence type="ECO:0000313" key="4">
    <source>
        <dbReference type="Proteomes" id="UP000256941"/>
    </source>
</evidence>
<dbReference type="Pfam" id="PF01575">
    <property type="entry name" value="MaoC_dehydratas"/>
    <property type="match status" value="1"/>
</dbReference>
<dbReference type="Gene3D" id="3.10.129.10">
    <property type="entry name" value="Hotdog Thioesterase"/>
    <property type="match status" value="1"/>
</dbReference>
<dbReference type="GO" id="GO:0004300">
    <property type="term" value="F:enoyl-CoA hydratase activity"/>
    <property type="evidence" value="ECO:0007669"/>
    <property type="project" value="TreeGrafter"/>
</dbReference>
<dbReference type="CDD" id="cd03448">
    <property type="entry name" value="HDE_HSD"/>
    <property type="match status" value="1"/>
</dbReference>
<dbReference type="AlphaFoldDB" id="A0A3D9XSK6"/>
<feature type="domain" description="Peroxisomal multifunctional enzyme type 2-like N-terminal" evidence="2">
    <location>
        <begin position="19"/>
        <end position="148"/>
    </location>
</feature>
<protein>
    <submittedName>
        <fullName evidence="3">Acyl dehydratase</fullName>
    </submittedName>
</protein>
<dbReference type="EMBL" id="QTUJ01000001">
    <property type="protein sequence ID" value="REF73326.1"/>
    <property type="molecule type" value="Genomic_DNA"/>
</dbReference>
<dbReference type="GO" id="GO:0044594">
    <property type="term" value="F:17-beta-hydroxysteroid dehydrogenase (NAD+) activity"/>
    <property type="evidence" value="ECO:0007669"/>
    <property type="project" value="TreeGrafter"/>
</dbReference>
<evidence type="ECO:0000259" key="1">
    <source>
        <dbReference type="Pfam" id="PF01575"/>
    </source>
</evidence>
<accession>A0A3D9XSK6</accession>
<comment type="caution">
    <text evidence="3">The sequence shown here is derived from an EMBL/GenBank/DDBJ whole genome shotgun (WGS) entry which is preliminary data.</text>
</comment>
<dbReference type="InterPro" id="IPR002539">
    <property type="entry name" value="MaoC-like_dom"/>
</dbReference>
<proteinExistence type="predicted"/>
<feature type="domain" description="MaoC-like" evidence="1">
    <location>
        <begin position="167"/>
        <end position="266"/>
    </location>
</feature>